<dbReference type="InterPro" id="IPR005200">
    <property type="entry name" value="Endo-beta-glucanase"/>
</dbReference>
<dbReference type="CDD" id="cd00063">
    <property type="entry name" value="FN3"/>
    <property type="match status" value="1"/>
</dbReference>
<evidence type="ECO:0000256" key="10">
    <source>
        <dbReference type="SAM" id="MobiDB-lite"/>
    </source>
</evidence>
<feature type="signal peptide" evidence="11">
    <location>
        <begin position="1"/>
        <end position="20"/>
    </location>
</feature>
<evidence type="ECO:0000313" key="15">
    <source>
        <dbReference type="Proteomes" id="UP000445000"/>
    </source>
</evidence>
<organism evidence="14 15">
    <name type="scientific">Steroidobacter agaridevorans</name>
    <dbReference type="NCBI Taxonomy" id="2695856"/>
    <lineage>
        <taxon>Bacteria</taxon>
        <taxon>Pseudomonadati</taxon>
        <taxon>Pseudomonadota</taxon>
        <taxon>Gammaproteobacteria</taxon>
        <taxon>Steroidobacterales</taxon>
        <taxon>Steroidobacteraceae</taxon>
        <taxon>Steroidobacter</taxon>
    </lineage>
</organism>
<comment type="similarity">
    <text evidence="2">Belongs to the glycosyl hydrolase 81 family.</text>
</comment>
<evidence type="ECO:0000313" key="14">
    <source>
        <dbReference type="EMBL" id="GFE79595.1"/>
    </source>
</evidence>
<dbReference type="InterPro" id="IPR013783">
    <property type="entry name" value="Ig-like_fold"/>
</dbReference>
<dbReference type="InterPro" id="IPR047569">
    <property type="entry name" value="CBM56"/>
</dbReference>
<dbReference type="EMBL" id="BLJN01000001">
    <property type="protein sequence ID" value="GFE79595.1"/>
    <property type="molecule type" value="Genomic_DNA"/>
</dbReference>
<evidence type="ECO:0000256" key="3">
    <source>
        <dbReference type="ARBA" id="ARBA00012780"/>
    </source>
</evidence>
<feature type="region of interest" description="Disordered" evidence="10">
    <location>
        <begin position="758"/>
        <end position="787"/>
    </location>
</feature>
<dbReference type="Gene3D" id="2.60.40.10">
    <property type="entry name" value="Immunoglobulins"/>
    <property type="match status" value="1"/>
</dbReference>
<keyword evidence="5" id="KW-0378">Hydrolase</keyword>
<evidence type="ECO:0000256" key="5">
    <source>
        <dbReference type="ARBA" id="ARBA00022801"/>
    </source>
</evidence>
<comment type="catalytic activity">
    <reaction evidence="1">
        <text>Hydrolysis of (1-&gt;3)-beta-D-glucosidic linkages in (1-&gt;3)-beta-D-glucans.</text>
        <dbReference type="EC" id="3.2.1.39"/>
    </reaction>
</comment>
<reference evidence="15" key="1">
    <citation type="submission" date="2020-01" db="EMBL/GenBank/DDBJ databases">
        <title>'Steroidobacter agaridevorans' sp. nov., agar-degrading bacteria isolated from rhizosphere soils.</title>
        <authorList>
            <person name="Ikenaga M."/>
            <person name="Kataoka M."/>
            <person name="Murouchi A."/>
            <person name="Katsuragi S."/>
            <person name="Sakai M."/>
        </authorList>
    </citation>
    <scope>NUCLEOTIDE SEQUENCE [LARGE SCALE GENOMIC DNA]</scope>
    <source>
        <strain evidence="15">YU21-B</strain>
    </source>
</reference>
<dbReference type="InterPro" id="IPR040720">
    <property type="entry name" value="GH81_C"/>
</dbReference>
<keyword evidence="8" id="KW-0961">Cell wall biogenesis/degradation</keyword>
<dbReference type="PANTHER" id="PTHR31983">
    <property type="entry name" value="ENDO-1,3(4)-BETA-GLUCANASE 1"/>
    <property type="match status" value="1"/>
</dbReference>
<evidence type="ECO:0000256" key="7">
    <source>
        <dbReference type="ARBA" id="ARBA00023295"/>
    </source>
</evidence>
<evidence type="ECO:0000256" key="6">
    <source>
        <dbReference type="ARBA" id="ARBA00023277"/>
    </source>
</evidence>
<dbReference type="PROSITE" id="PS50853">
    <property type="entry name" value="FN3"/>
    <property type="match status" value="1"/>
</dbReference>
<dbReference type="GO" id="GO:0000272">
    <property type="term" value="P:polysaccharide catabolic process"/>
    <property type="evidence" value="ECO:0007669"/>
    <property type="project" value="UniProtKB-KW"/>
</dbReference>
<accession>A0A829Y979</accession>
<dbReference type="SMART" id="SM00060">
    <property type="entry name" value="FN3"/>
    <property type="match status" value="1"/>
</dbReference>
<name>A0A829Y979_9GAMM</name>
<proteinExistence type="inferred from homology"/>
<feature type="chain" id="PRO_5032331990" description="glucan endo-1,3-beta-D-glucosidase" evidence="11">
    <location>
        <begin position="21"/>
        <end position="1023"/>
    </location>
</feature>
<evidence type="ECO:0000256" key="2">
    <source>
        <dbReference type="ARBA" id="ARBA00010730"/>
    </source>
</evidence>
<evidence type="ECO:0000256" key="8">
    <source>
        <dbReference type="ARBA" id="ARBA00023316"/>
    </source>
</evidence>
<evidence type="ECO:0000259" key="12">
    <source>
        <dbReference type="PROSITE" id="PS50853"/>
    </source>
</evidence>
<dbReference type="GO" id="GO:0052861">
    <property type="term" value="F:endo-1,3(4)-beta-glucanase activity"/>
    <property type="evidence" value="ECO:0007669"/>
    <property type="project" value="InterPro"/>
</dbReference>
<evidence type="ECO:0000259" key="13">
    <source>
        <dbReference type="PROSITE" id="PS52005"/>
    </source>
</evidence>
<dbReference type="PANTHER" id="PTHR31983:SF0">
    <property type="entry name" value="GLUCAN ENDO-1,3-BETA-D-GLUCOSIDASE 2"/>
    <property type="match status" value="1"/>
</dbReference>
<feature type="domain" description="CBM56" evidence="13">
    <location>
        <begin position="851"/>
        <end position="940"/>
    </location>
</feature>
<dbReference type="PROSITE" id="PS52005">
    <property type="entry name" value="CBM56"/>
    <property type="match status" value="2"/>
</dbReference>
<evidence type="ECO:0000256" key="1">
    <source>
        <dbReference type="ARBA" id="ARBA00000382"/>
    </source>
</evidence>
<keyword evidence="9" id="KW-0624">Polysaccharide degradation</keyword>
<dbReference type="EC" id="3.2.1.39" evidence="3"/>
<dbReference type="Pfam" id="PF22184">
    <property type="entry name" value="CBM_56"/>
    <property type="match status" value="2"/>
</dbReference>
<comment type="caution">
    <text evidence="14">The sequence shown here is derived from an EMBL/GenBank/DDBJ whole genome shotgun (WGS) entry which is preliminary data.</text>
</comment>
<dbReference type="AlphaFoldDB" id="A0A829Y979"/>
<gene>
    <name evidence="14" type="ORF">GCM10011487_15950</name>
</gene>
<keyword evidence="6" id="KW-0119">Carbohydrate metabolism</keyword>
<dbReference type="InterPro" id="IPR003961">
    <property type="entry name" value="FN3_dom"/>
</dbReference>
<evidence type="ECO:0000256" key="9">
    <source>
        <dbReference type="ARBA" id="ARBA00023326"/>
    </source>
</evidence>
<dbReference type="Pfam" id="PF17652">
    <property type="entry name" value="Glyco_hydro81C"/>
    <property type="match status" value="1"/>
</dbReference>
<dbReference type="RefSeq" id="WP_202626655.1">
    <property type="nucleotide sequence ID" value="NZ_BLJN01000001.1"/>
</dbReference>
<dbReference type="Pfam" id="PF00041">
    <property type="entry name" value="fn3"/>
    <property type="match status" value="1"/>
</dbReference>
<dbReference type="SUPFAM" id="SSF49265">
    <property type="entry name" value="Fibronectin type III"/>
    <property type="match status" value="1"/>
</dbReference>
<dbReference type="Proteomes" id="UP000445000">
    <property type="component" value="Unassembled WGS sequence"/>
</dbReference>
<sequence length="1023" mass="109108">MYATRICRALIALVSGIAGVAAMDAAAFNGEVVAGRGSYSTVLPPGAANIQPTIYKTSNVTGKIQTNDWWSSTAWLRYSERQYPHPLAVQNQANGLRLFYPGPTITGNSACVCGWMPASTDGNGNDDLTVGHSATTSFVDTRVDGFSDWFVTNVSANGASSLKVTYGHGSPYVYAEYAGGTPRVTFPSAPAIWSGNANTPVLGVTINGRHYALFGPAGSTWSGIGTTALVNSLAGQNYFSVAVLPDNSAATLAKFQQYAYSFVTGTQANWSYDKPAAEVVTTYNYTTVAKQGSQTGTLFALYPHQWKNSTKALLTQTYGSVRGVMKLAEGTSFTTRMKFTGVLPSLPDLGTYNRTTLANYVNEAEAEVYDGSPDTYWFGKRLGKLATLAPIADQVGDATAASKFRNEIRAGLQSWLKASDAQGALKSNQVFYYNNNWGTLFGYPDSYGSVLELNDHHFHYGYFIKAAAEIARVDKTWASNAEWGAMVKLLIRDFASSNRSDALFPFLRNFDIYAGHTWASGHANFGDGNNNESSSEAMNAWSGLILFAEAVGDTALRDLGIYLYTTEMNAINEYWFDVTGQNHHPNFTRSTASMVWGGKTVGDGVWWTGNPEEVHGINWLPIQAGSLYLTQFPDYTRQNYEALVAENGGANWNEWGDIIWMYRAIQNPADAISQMNAGIGSLLIERGNSRANTYHWIHNLNALGTTDRAVTSDHPLYAVFNKQGKRTYVAYNMTGAPITVSFSDGAVVNVPANAFSSGNGTGPVGDTQAPTAPGGLTAPSKTSSSVTLSWGASTDNVGVTGYRIYRGGAAVATSSSTSFTNTGLSAGTSYTYSVRAFDAAGNESASSNSVTVTTDGGGGNGYGHTIAGSSVQFYVNNAPWADVHYTINGGAQQNLRMTQSGGNNSYQLTNLPAGATVSYRFTIGLAAGGATETAWTTFTVGGGAYGHTISGSNVQFYVNNAPWADVHYTINGGAQQNLRMTVSGSNNVYTLANVSSGATVRYRFTIGVAAGGASETAWVTFTK</sequence>
<dbReference type="FunFam" id="2.60.40.10:FF:001114">
    <property type="entry name" value="Chitinase A1"/>
    <property type="match status" value="1"/>
</dbReference>
<keyword evidence="15" id="KW-1185">Reference proteome</keyword>
<dbReference type="PROSITE" id="PS52008">
    <property type="entry name" value="GH81"/>
    <property type="match status" value="1"/>
</dbReference>
<feature type="domain" description="CBM56" evidence="13">
    <location>
        <begin position="933"/>
        <end position="1023"/>
    </location>
</feature>
<evidence type="ECO:0000256" key="11">
    <source>
        <dbReference type="SAM" id="SignalP"/>
    </source>
</evidence>
<evidence type="ECO:0000256" key="4">
    <source>
        <dbReference type="ARBA" id="ARBA00022729"/>
    </source>
</evidence>
<keyword evidence="7" id="KW-0326">Glycosidase</keyword>
<dbReference type="GO" id="GO:0042973">
    <property type="term" value="F:glucan endo-1,3-beta-D-glucosidase activity"/>
    <property type="evidence" value="ECO:0007669"/>
    <property type="project" value="UniProtKB-EC"/>
</dbReference>
<keyword evidence="4 11" id="KW-0732">Signal</keyword>
<dbReference type="GO" id="GO:0071555">
    <property type="term" value="P:cell wall organization"/>
    <property type="evidence" value="ECO:0007669"/>
    <property type="project" value="UniProtKB-KW"/>
</dbReference>
<dbReference type="InterPro" id="IPR036116">
    <property type="entry name" value="FN3_sf"/>
</dbReference>
<feature type="domain" description="Fibronectin type-III" evidence="12">
    <location>
        <begin position="772"/>
        <end position="857"/>
    </location>
</feature>
<dbReference type="GO" id="GO:0030246">
    <property type="term" value="F:carbohydrate binding"/>
    <property type="evidence" value="ECO:0007669"/>
    <property type="project" value="UniProtKB-UniRule"/>
</dbReference>
<dbReference type="Gene3D" id="2.70.98.30">
    <property type="entry name" value="Golgi alpha-mannosidase II, domain 4"/>
    <property type="match status" value="1"/>
</dbReference>
<protein>
    <recommendedName>
        <fullName evidence="3">glucan endo-1,3-beta-D-glucosidase</fullName>
        <ecNumber evidence="3">3.2.1.39</ecNumber>
    </recommendedName>
</protein>